<feature type="region of interest" description="Disordered" evidence="3">
    <location>
        <begin position="154"/>
        <end position="196"/>
    </location>
</feature>
<dbReference type="Gene3D" id="1.25.40.20">
    <property type="entry name" value="Ankyrin repeat-containing domain"/>
    <property type="match status" value="1"/>
</dbReference>
<sequence length="1113" mass="126347">MLNPFLNALFYSPNPSSKLRDIRRALSSNPAGYTILVPSAKVLEWSVDRDSSQPLRVLSATDEFIGSHIINSPAPMTVNPSRAVYLDTFNGRTLVLSDGCVYTFKGFKKSFKVRVVSEYMISPLNEMDPDTQFYVFEIDGSLVGTLMPSPEVSASIGPPYDSTTTNSKLSFPPALKNSSKSNEPRPPEDDSDFEDRPNFETVLESCPPVARQIMGPIDLVLENFDVSSAPSRDEAAKILKNSVDLVARVLQSADRSALMRSELFKSLSGEDLADMLHEFVECNVYEKLWNSIIPWNKEKDANISQSLSKMEHVDISQMGLPSASRSELIRLDSLANDAAVSLDKLSSSIGCEAKIADLLDTIDLLSSSRVNGSSDVSVNDDDKPKAADTPTVNGTVNADTLVGLMVLVLCRSQIPHPFSQLDYIRTFTYRNSSVGKIGYALMTYEAVLYHIEHEAHRLAALSDANLEVWKGAREATVEEEFENKLETLKQTFSDDEWRSIVMSRNQSGESALTIAARAGNLAALNVLLRVQLVTPDYLVSEKTADDTTVLMAAVESESRPVIERLLDLIGTLPEQQRLDYYKQTDRWLRNVGHYLFHAPWMIKRIGTMISWTSKDINGQTPLFTLYRCYDHPHYHEMVETGTDAYTKCTNTTDLLDHVDGRGNTLLHICKDVETMKRVLSFDTDVNWPNDKKLTPLMLFSKFSKIDQIMLLNKVETFDIERTDARGLTALEMSREVTTLNALDELFLTNRPEINGRVTSITRTAVAENEPFFVIKSWTPSDQSSATSVMRTYSDFMFLQKWLSYENPYSWIPIVNRPRKMKPLRQVIHALQLKFDMMIQLLLSHPTFSGHELLWEFLLIQDLSKAQCEQRSKRKLESNKEHYNSDVVVYSKADLDVIQFFFEHAEQETSGLCEAIGTLTKCATQYHNRFSELSQTMAILGGCLRDLSFYDEICGSRFEREYQLSAGVYDNGTINLATNLTNIRNSSRTVVSYLSRPLGLIKHLENQQEELKQCHSQLERLNNKNGWPMGMFEEKREQNIRNTKRKIYNLQAEIHRLGTDIKQFHVTAASELGPFYNWQETQLRHTIREFTITTIKANKERLQRLQRLKGQILE</sequence>
<gene>
    <name evidence="5" type="ORF">GNLVRS02_ARAD1C02156g</name>
</gene>
<organism evidence="5">
    <name type="scientific">Blastobotrys adeninivorans</name>
    <name type="common">Yeast</name>
    <name type="synonym">Arxula adeninivorans</name>
    <dbReference type="NCBI Taxonomy" id="409370"/>
    <lineage>
        <taxon>Eukaryota</taxon>
        <taxon>Fungi</taxon>
        <taxon>Dikarya</taxon>
        <taxon>Ascomycota</taxon>
        <taxon>Saccharomycotina</taxon>
        <taxon>Dipodascomycetes</taxon>
        <taxon>Dipodascales</taxon>
        <taxon>Trichomonascaceae</taxon>
        <taxon>Blastobotrys</taxon>
    </lineage>
</organism>
<dbReference type="SUPFAM" id="SSF48403">
    <property type="entry name" value="Ankyrin repeat"/>
    <property type="match status" value="1"/>
</dbReference>
<dbReference type="CDD" id="cd06093">
    <property type="entry name" value="PX_domain"/>
    <property type="match status" value="1"/>
</dbReference>
<dbReference type="AlphaFoldDB" id="A0A060T505"/>
<evidence type="ECO:0000259" key="4">
    <source>
        <dbReference type="PROSITE" id="PS51205"/>
    </source>
</evidence>
<dbReference type="Gene3D" id="3.30.1520.10">
    <property type="entry name" value="Phox-like domain"/>
    <property type="match status" value="1"/>
</dbReference>
<dbReference type="InterPro" id="IPR037191">
    <property type="entry name" value="VPS9_dom_sf"/>
</dbReference>
<dbReference type="GO" id="GO:0097422">
    <property type="term" value="C:tubular endosome"/>
    <property type="evidence" value="ECO:0007669"/>
    <property type="project" value="TreeGrafter"/>
</dbReference>
<dbReference type="PROSITE" id="PS51205">
    <property type="entry name" value="VPS9"/>
    <property type="match status" value="1"/>
</dbReference>
<dbReference type="Pfam" id="PF02204">
    <property type="entry name" value="VPS9"/>
    <property type="match status" value="1"/>
</dbReference>
<evidence type="ECO:0000256" key="1">
    <source>
        <dbReference type="ARBA" id="ARBA00007428"/>
    </source>
</evidence>
<dbReference type="PANTHER" id="PTHR24170:SF1">
    <property type="entry name" value="DOMAIN PROTEIN, PUTATIVE (AFU_ORTHOLOGUE AFUA_1G09870)-RELATED"/>
    <property type="match status" value="1"/>
</dbReference>
<dbReference type="InterPro" id="IPR003123">
    <property type="entry name" value="VPS9"/>
</dbReference>
<feature type="region of interest" description="Disordered" evidence="3">
    <location>
        <begin position="370"/>
        <end position="392"/>
    </location>
</feature>
<feature type="domain" description="VPS9" evidence="4">
    <location>
        <begin position="297"/>
        <end position="460"/>
    </location>
</feature>
<dbReference type="SUPFAM" id="SSF109993">
    <property type="entry name" value="VPS9 domain"/>
    <property type="match status" value="1"/>
</dbReference>
<protein>
    <submittedName>
        <fullName evidence="5">ARAD1C02156p</fullName>
    </submittedName>
</protein>
<dbReference type="GO" id="GO:0000149">
    <property type="term" value="F:SNARE binding"/>
    <property type="evidence" value="ECO:0007669"/>
    <property type="project" value="TreeGrafter"/>
</dbReference>
<dbReference type="EMBL" id="HG937693">
    <property type="protein sequence ID" value="CDP33987.1"/>
    <property type="molecule type" value="Genomic_DNA"/>
</dbReference>
<dbReference type="SUPFAM" id="SSF64268">
    <property type="entry name" value="PX domain"/>
    <property type="match status" value="1"/>
</dbReference>
<evidence type="ECO:0000313" key="5">
    <source>
        <dbReference type="EMBL" id="CDP33987.1"/>
    </source>
</evidence>
<dbReference type="InterPro" id="IPR036871">
    <property type="entry name" value="PX_dom_sf"/>
</dbReference>
<reference evidence="5" key="1">
    <citation type="submission" date="2014-02" db="EMBL/GenBank/DDBJ databases">
        <authorList>
            <person name="Genoscope - CEA"/>
        </authorList>
    </citation>
    <scope>NUCLEOTIDE SEQUENCE</scope>
    <source>
        <strain evidence="5">LS3</strain>
    </source>
</reference>
<dbReference type="InterPro" id="IPR036770">
    <property type="entry name" value="Ankyrin_rpt-contain_sf"/>
</dbReference>
<dbReference type="Gene3D" id="1.20.1270.60">
    <property type="entry name" value="Arfaptin homology (AH) domain/BAR domain"/>
    <property type="match status" value="1"/>
</dbReference>
<dbReference type="GO" id="GO:0005770">
    <property type="term" value="C:late endosome"/>
    <property type="evidence" value="ECO:0007669"/>
    <property type="project" value="TreeGrafter"/>
</dbReference>
<accession>A0A060T505</accession>
<feature type="coiled-coil region" evidence="2">
    <location>
        <begin position="1000"/>
        <end position="1052"/>
    </location>
</feature>
<reference evidence="5" key="2">
    <citation type="submission" date="2014-06" db="EMBL/GenBank/DDBJ databases">
        <title>The complete genome of Blastobotrys (Arxula) adeninivorans LS3 - a yeast of biotechnological interest.</title>
        <authorList>
            <person name="Kunze G."/>
            <person name="Gaillardin C."/>
            <person name="Czernicka M."/>
            <person name="Durrens P."/>
            <person name="Martin T."/>
            <person name="Boer E."/>
            <person name="Gabaldon T."/>
            <person name="Cruz J."/>
            <person name="Talla E."/>
            <person name="Marck C."/>
            <person name="Goffeau A."/>
            <person name="Barbe V."/>
            <person name="Baret P."/>
            <person name="Baronian K."/>
            <person name="Beier S."/>
            <person name="Bleykasten C."/>
            <person name="Bode R."/>
            <person name="Casaregola S."/>
            <person name="Despons L."/>
            <person name="Fairhead C."/>
            <person name="Giersberg M."/>
            <person name="Gierski P."/>
            <person name="Hahnel U."/>
            <person name="Hartmann A."/>
            <person name="Jankowska D."/>
            <person name="Jubin C."/>
            <person name="Jung P."/>
            <person name="Lafontaine I."/>
            <person name="Leh-Louis V."/>
            <person name="Lemaire M."/>
            <person name="Marcet-Houben M."/>
            <person name="Mascher M."/>
            <person name="Morel G."/>
            <person name="Richard G.-F."/>
            <person name="Riechen J."/>
            <person name="Sacerdot C."/>
            <person name="Sarkar A."/>
            <person name="Savel G."/>
            <person name="Schacherer J."/>
            <person name="Sherman D."/>
            <person name="Straub M.-L."/>
            <person name="Stein N."/>
            <person name="Thierry A."/>
            <person name="Trautwein-Schult A."/>
            <person name="Westhof E."/>
            <person name="Worch S."/>
            <person name="Dujon B."/>
            <person name="Souciet J.-L."/>
            <person name="Wincker P."/>
            <person name="Scholz U."/>
            <person name="Neuveglise N."/>
        </authorList>
    </citation>
    <scope>NUCLEOTIDE SEQUENCE</scope>
    <source>
        <strain evidence="5">LS3</strain>
    </source>
</reference>
<dbReference type="PANTHER" id="PTHR24170">
    <property type="entry name" value="ANKYRIN REPEAT DOMAIN-CONTAINING PROTEIN 27"/>
    <property type="match status" value="1"/>
</dbReference>
<dbReference type="Gene3D" id="1.20.1050.80">
    <property type="entry name" value="VPS9 domain"/>
    <property type="match status" value="1"/>
</dbReference>
<dbReference type="GO" id="GO:0045022">
    <property type="term" value="P:early endosome to late endosome transport"/>
    <property type="evidence" value="ECO:0007669"/>
    <property type="project" value="TreeGrafter"/>
</dbReference>
<feature type="compositionally biased region" description="Basic and acidic residues" evidence="3">
    <location>
        <begin position="182"/>
        <end position="196"/>
    </location>
</feature>
<dbReference type="GO" id="GO:0005886">
    <property type="term" value="C:plasma membrane"/>
    <property type="evidence" value="ECO:0007669"/>
    <property type="project" value="TreeGrafter"/>
</dbReference>
<dbReference type="InterPro" id="IPR027267">
    <property type="entry name" value="AH/BAR_dom_sf"/>
</dbReference>
<dbReference type="GO" id="GO:0035091">
    <property type="term" value="F:phosphatidylinositol binding"/>
    <property type="evidence" value="ECO:0007669"/>
    <property type="project" value="InterPro"/>
</dbReference>
<dbReference type="PhylomeDB" id="A0A060T505"/>
<proteinExistence type="inferred from homology"/>
<comment type="similarity">
    <text evidence="1">Belongs to the UPF0507 family.</text>
</comment>
<dbReference type="InterPro" id="IPR051248">
    <property type="entry name" value="UPF0507/Ank_repeat_27"/>
</dbReference>
<evidence type="ECO:0000256" key="2">
    <source>
        <dbReference type="SAM" id="Coils"/>
    </source>
</evidence>
<dbReference type="GO" id="GO:0005085">
    <property type="term" value="F:guanyl-nucleotide exchange factor activity"/>
    <property type="evidence" value="ECO:0007669"/>
    <property type="project" value="TreeGrafter"/>
</dbReference>
<keyword evidence="2" id="KW-0175">Coiled coil</keyword>
<name>A0A060T505_BLAAD</name>
<dbReference type="GO" id="GO:0005769">
    <property type="term" value="C:early endosome"/>
    <property type="evidence" value="ECO:0007669"/>
    <property type="project" value="TreeGrafter"/>
</dbReference>
<evidence type="ECO:0000256" key="3">
    <source>
        <dbReference type="SAM" id="MobiDB-lite"/>
    </source>
</evidence>
<dbReference type="GO" id="GO:0030133">
    <property type="term" value="C:transport vesicle"/>
    <property type="evidence" value="ECO:0007669"/>
    <property type="project" value="TreeGrafter"/>
</dbReference>